<feature type="compositionally biased region" description="Basic residues" evidence="1">
    <location>
        <begin position="159"/>
        <end position="190"/>
    </location>
</feature>
<keyword evidence="2" id="KW-0732">Signal</keyword>
<name>A0A7R6SZQ0_9BACT</name>
<evidence type="ECO:0000256" key="2">
    <source>
        <dbReference type="SAM" id="SignalP"/>
    </source>
</evidence>
<proteinExistence type="predicted"/>
<feature type="signal peptide" evidence="2">
    <location>
        <begin position="1"/>
        <end position="18"/>
    </location>
</feature>
<reference evidence="3 4" key="1">
    <citation type="journal article" date="2012" name="Extremophiles">
        <title>Thermotomaculum hydrothermale gen. nov., sp. nov., a novel heterotrophic thermophile within the phylum Acidobacteria from a deep-sea hydrothermal vent chimney in the Southern Okinawa Trough.</title>
        <authorList>
            <person name="Izumi H."/>
            <person name="Nunoura T."/>
            <person name="Miyazaki M."/>
            <person name="Mino S."/>
            <person name="Toki T."/>
            <person name="Takai K."/>
            <person name="Sako Y."/>
            <person name="Sawabe T."/>
            <person name="Nakagawa S."/>
        </authorList>
    </citation>
    <scope>NUCLEOTIDE SEQUENCE [LARGE SCALE GENOMIC DNA]</scope>
    <source>
        <strain evidence="3 4">AC55</strain>
    </source>
</reference>
<protein>
    <submittedName>
        <fullName evidence="3">Uncharacterized protein</fullName>
    </submittedName>
</protein>
<dbReference type="EMBL" id="AP017470">
    <property type="protein sequence ID" value="BBB32972.1"/>
    <property type="molecule type" value="Genomic_DNA"/>
</dbReference>
<feature type="compositionally biased region" description="Polar residues" evidence="1">
    <location>
        <begin position="209"/>
        <end position="218"/>
    </location>
</feature>
<evidence type="ECO:0000256" key="1">
    <source>
        <dbReference type="SAM" id="MobiDB-lite"/>
    </source>
</evidence>
<evidence type="ECO:0000313" key="4">
    <source>
        <dbReference type="Proteomes" id="UP000595564"/>
    </source>
</evidence>
<evidence type="ECO:0000313" key="3">
    <source>
        <dbReference type="EMBL" id="BBB32972.1"/>
    </source>
</evidence>
<feature type="chain" id="PRO_5032282523" evidence="2">
    <location>
        <begin position="19"/>
        <end position="243"/>
    </location>
</feature>
<dbReference type="Proteomes" id="UP000595564">
    <property type="component" value="Chromosome"/>
</dbReference>
<dbReference type="AlphaFoldDB" id="A0A7R6SZQ0"/>
<feature type="compositionally biased region" description="Polar residues" evidence="1">
    <location>
        <begin position="229"/>
        <end position="243"/>
    </location>
</feature>
<dbReference type="RefSeq" id="WP_201327271.1">
    <property type="nucleotide sequence ID" value="NZ_AP017470.1"/>
</dbReference>
<keyword evidence="4" id="KW-1185">Reference proteome</keyword>
<accession>A0A7R6SZQ0</accession>
<gene>
    <name evidence="3" type="ORF">TTHT_1464</name>
</gene>
<sequence>MKGFILALLIIFSFQAYSQNVDLIKKGNLFDPDRGYTEEAGEEVDTEKEVKLPSNIPVLDGIVVINDYKKAIFTYYDKEKKRKISKYHSVGEKFADASLKEITPDYVILVFDGKQYKLYPDTKLKAKKSRGYSGGSPRTTYTPPPKTTSQVVSRSPVKSTKKVKPKKPFMKPRPTFNRRRPVTSKVKPTRVLRPTSRNKNTNHRRKTNVGSSGSQRSNPFVGGGRLSKPTPNKTQGKRTNTPF</sequence>
<organism evidence="3 4">
    <name type="scientific">Thermotomaculum hydrothermale</name>
    <dbReference type="NCBI Taxonomy" id="981385"/>
    <lineage>
        <taxon>Bacteria</taxon>
        <taxon>Pseudomonadati</taxon>
        <taxon>Acidobacteriota</taxon>
        <taxon>Holophagae</taxon>
        <taxon>Thermotomaculales</taxon>
        <taxon>Thermotomaculaceae</taxon>
        <taxon>Thermotomaculum</taxon>
    </lineage>
</organism>
<feature type="region of interest" description="Disordered" evidence="1">
    <location>
        <begin position="125"/>
        <end position="243"/>
    </location>
</feature>
<dbReference type="KEGG" id="thyd:TTHT_1464"/>